<dbReference type="SUPFAM" id="SSF51366">
    <property type="entry name" value="Ribulose-phoshate binding barrel"/>
    <property type="match status" value="1"/>
</dbReference>
<comment type="pathway">
    <text evidence="1">Amino-acid biosynthesis; L-histidine biosynthesis; L-histidine from 5-phospho-alpha-D-ribose 1-diphosphate: step 5/9.</text>
</comment>
<dbReference type="EC" id="4.3.2.10" evidence="4"/>
<comment type="subunit">
    <text evidence="3">Heterodimer of HisH and HisF.</text>
</comment>
<comment type="function">
    <text evidence="8">IGPS catalyzes the conversion of PRFAR and glutamine to IGP, AICAR and glutamate. The HisF subunit catalyzes the cyclization activity that produces IGP and AICAR from PRFAR using the ammonia provided by the HisH subunit.</text>
</comment>
<dbReference type="RefSeq" id="WP_078923496.1">
    <property type="nucleotide sequence ID" value="NZ_FUYB01000018.1"/>
</dbReference>
<dbReference type="GO" id="GO:0000107">
    <property type="term" value="F:imidazoleglycerol-phosphate synthase activity"/>
    <property type="evidence" value="ECO:0007669"/>
    <property type="project" value="InterPro"/>
</dbReference>
<comment type="catalytic activity">
    <reaction evidence="10">
        <text>5-[(5-phospho-1-deoxy-D-ribulos-1-ylimino)methylamino]-1-(5-phospho-beta-D-ribosyl)imidazole-4-carboxamide + L-glutamine = D-erythro-1-(imidazol-4-yl)glycerol 3-phosphate + 5-amino-1-(5-phospho-beta-D-ribosyl)imidazole-4-carboxamide + L-glutamate + H(+)</text>
        <dbReference type="Rhea" id="RHEA:24793"/>
        <dbReference type="ChEBI" id="CHEBI:15378"/>
        <dbReference type="ChEBI" id="CHEBI:29985"/>
        <dbReference type="ChEBI" id="CHEBI:58278"/>
        <dbReference type="ChEBI" id="CHEBI:58359"/>
        <dbReference type="ChEBI" id="CHEBI:58475"/>
        <dbReference type="ChEBI" id="CHEBI:58525"/>
        <dbReference type="EC" id="4.3.2.10"/>
    </reaction>
</comment>
<organism evidence="12 13">
    <name type="scientific">Thiothrix eikelboomii</name>
    <dbReference type="NCBI Taxonomy" id="92487"/>
    <lineage>
        <taxon>Bacteria</taxon>
        <taxon>Pseudomonadati</taxon>
        <taxon>Pseudomonadota</taxon>
        <taxon>Gammaproteobacteria</taxon>
        <taxon>Thiotrichales</taxon>
        <taxon>Thiotrichaceae</taxon>
        <taxon>Thiothrix</taxon>
    </lineage>
</organism>
<dbReference type="OrthoDB" id="9807749at2"/>
<evidence type="ECO:0000256" key="8">
    <source>
        <dbReference type="ARBA" id="ARBA00025475"/>
    </source>
</evidence>
<accession>A0A1T4XK51</accession>
<dbReference type="Pfam" id="PF00977">
    <property type="entry name" value="His_biosynth"/>
    <property type="match status" value="1"/>
</dbReference>
<evidence type="ECO:0000256" key="3">
    <source>
        <dbReference type="ARBA" id="ARBA00011152"/>
    </source>
</evidence>
<evidence type="ECO:0000256" key="10">
    <source>
        <dbReference type="ARBA" id="ARBA00047838"/>
    </source>
</evidence>
<comment type="similarity">
    <text evidence="2 11">Belongs to the HisA/HisF family.</text>
</comment>
<keyword evidence="6 11" id="KW-0368">Histidine biosynthesis</keyword>
<name>A0A1T4XK51_9GAMM</name>
<protein>
    <recommendedName>
        <fullName evidence="4">imidazole glycerol-phosphate synthase</fullName>
        <ecNumber evidence="4">4.3.2.10</ecNumber>
    </recommendedName>
    <alternativeName>
        <fullName evidence="9">IGP synthase cyclase subunit</fullName>
    </alternativeName>
</protein>
<evidence type="ECO:0000256" key="4">
    <source>
        <dbReference type="ARBA" id="ARBA00012809"/>
    </source>
</evidence>
<dbReference type="Proteomes" id="UP000190460">
    <property type="component" value="Unassembled WGS sequence"/>
</dbReference>
<dbReference type="GO" id="GO:0016829">
    <property type="term" value="F:lyase activity"/>
    <property type="evidence" value="ECO:0007669"/>
    <property type="project" value="UniProtKB-KW"/>
</dbReference>
<dbReference type="EMBL" id="FUYB01000018">
    <property type="protein sequence ID" value="SKA89471.1"/>
    <property type="molecule type" value="Genomic_DNA"/>
</dbReference>
<evidence type="ECO:0000256" key="11">
    <source>
        <dbReference type="RuleBase" id="RU003657"/>
    </source>
</evidence>
<reference evidence="12 13" key="1">
    <citation type="submission" date="2017-02" db="EMBL/GenBank/DDBJ databases">
        <authorList>
            <person name="Peterson S.W."/>
        </authorList>
    </citation>
    <scope>NUCLEOTIDE SEQUENCE [LARGE SCALE GENOMIC DNA]</scope>
    <source>
        <strain evidence="12 13">ATCC 49788</strain>
    </source>
</reference>
<dbReference type="Gene3D" id="3.20.20.70">
    <property type="entry name" value="Aldolase class I"/>
    <property type="match status" value="1"/>
</dbReference>
<sequence>MSFRLIPCLLLSNNGLVKTQRFKSPKYIGDPINAIRIFNEKEVDELILLDIDATKNRRPPNFALIEQLASECFMPFCYGGGVSSIEHVKTLFKLGVEKVSLQSSLAATPELIREISANYGEQAVVISVDVKKNWLGKQKIHSHAGVKFSSTDWREHITTSVRLGAGEVLLSSVDHDGMRNGMDIALIQEATKLVDVPITVMGGVGTMSDIKEAKQAGASAVAAGAYFVFQGPHKAVLITYPRYEEIANL</sequence>
<keyword evidence="5 11" id="KW-0028">Amino-acid biosynthesis</keyword>
<evidence type="ECO:0000256" key="6">
    <source>
        <dbReference type="ARBA" id="ARBA00023102"/>
    </source>
</evidence>
<dbReference type="InterPro" id="IPR004651">
    <property type="entry name" value="HisF"/>
</dbReference>
<keyword evidence="7" id="KW-0456">Lyase</keyword>
<dbReference type="CDD" id="cd04731">
    <property type="entry name" value="HisF"/>
    <property type="match status" value="1"/>
</dbReference>
<proteinExistence type="inferred from homology"/>
<dbReference type="PANTHER" id="PTHR21235:SF2">
    <property type="entry name" value="IMIDAZOLE GLYCEROL PHOSPHATE SYNTHASE HISHF"/>
    <property type="match status" value="1"/>
</dbReference>
<dbReference type="PANTHER" id="PTHR21235">
    <property type="entry name" value="IMIDAZOLE GLYCEROL PHOSPHATE SYNTHASE SUBUNIT HISF/H IGP SYNTHASE SUBUNIT HISF/H"/>
    <property type="match status" value="1"/>
</dbReference>
<dbReference type="InterPro" id="IPR006062">
    <property type="entry name" value="His_biosynth"/>
</dbReference>
<dbReference type="UniPathway" id="UPA00031">
    <property type="reaction ID" value="UER00010"/>
</dbReference>
<keyword evidence="13" id="KW-1185">Reference proteome</keyword>
<evidence type="ECO:0000256" key="1">
    <source>
        <dbReference type="ARBA" id="ARBA00005091"/>
    </source>
</evidence>
<dbReference type="InterPro" id="IPR011060">
    <property type="entry name" value="RibuloseP-bd_barrel"/>
</dbReference>
<dbReference type="GO" id="GO:0000105">
    <property type="term" value="P:L-histidine biosynthetic process"/>
    <property type="evidence" value="ECO:0007669"/>
    <property type="project" value="UniProtKB-UniPathway"/>
</dbReference>
<evidence type="ECO:0000256" key="2">
    <source>
        <dbReference type="ARBA" id="ARBA00009667"/>
    </source>
</evidence>
<evidence type="ECO:0000256" key="5">
    <source>
        <dbReference type="ARBA" id="ARBA00022605"/>
    </source>
</evidence>
<evidence type="ECO:0000256" key="9">
    <source>
        <dbReference type="ARBA" id="ARBA00030264"/>
    </source>
</evidence>
<dbReference type="InterPro" id="IPR050064">
    <property type="entry name" value="IGPS_HisA/HisF"/>
</dbReference>
<evidence type="ECO:0000313" key="12">
    <source>
        <dbReference type="EMBL" id="SKA89471.1"/>
    </source>
</evidence>
<dbReference type="AlphaFoldDB" id="A0A1T4XK51"/>
<evidence type="ECO:0000256" key="7">
    <source>
        <dbReference type="ARBA" id="ARBA00023239"/>
    </source>
</evidence>
<dbReference type="STRING" id="92487.SAMN02745130_03044"/>
<gene>
    <name evidence="12" type="ORF">SAMN02745130_03044</name>
</gene>
<dbReference type="NCBIfam" id="NF038364">
    <property type="entry name" value="AglZ_HisF2_fam"/>
    <property type="match status" value="1"/>
</dbReference>
<evidence type="ECO:0000313" key="13">
    <source>
        <dbReference type="Proteomes" id="UP000190460"/>
    </source>
</evidence>
<dbReference type="InterPro" id="IPR013785">
    <property type="entry name" value="Aldolase_TIM"/>
</dbReference>